<dbReference type="RefSeq" id="WP_344448617.1">
    <property type="nucleotide sequence ID" value="NZ_BAAATZ010000003.1"/>
</dbReference>
<dbReference type="InterPro" id="IPR011059">
    <property type="entry name" value="Metal-dep_hydrolase_composite"/>
</dbReference>
<dbReference type="EMBL" id="BAAATZ010000003">
    <property type="protein sequence ID" value="GAA2719937.1"/>
    <property type="molecule type" value="Genomic_DNA"/>
</dbReference>
<accession>A0ABN3TX55</accession>
<dbReference type="Gene3D" id="2.30.40.10">
    <property type="entry name" value="Urease, subunit C, domain 1"/>
    <property type="match status" value="1"/>
</dbReference>
<comment type="cofactor">
    <cofactor evidence="1">
        <name>Zn(2+)</name>
        <dbReference type="ChEBI" id="CHEBI:29105"/>
    </cofactor>
</comment>
<evidence type="ECO:0000256" key="1">
    <source>
        <dbReference type="ARBA" id="ARBA00001947"/>
    </source>
</evidence>
<dbReference type="Pfam" id="PF01979">
    <property type="entry name" value="Amidohydro_1"/>
    <property type="match status" value="1"/>
</dbReference>
<dbReference type="SUPFAM" id="SSF51338">
    <property type="entry name" value="Composite domain of metallo-dependent hydrolases"/>
    <property type="match status" value="1"/>
</dbReference>
<protein>
    <submittedName>
        <fullName evidence="3">Amidohydrolase family protein</fullName>
    </submittedName>
</protein>
<comment type="caution">
    <text evidence="3">The sequence shown here is derived from an EMBL/GenBank/DDBJ whole genome shotgun (WGS) entry which is preliminary data.</text>
</comment>
<dbReference type="Proteomes" id="UP001501842">
    <property type="component" value="Unassembled WGS sequence"/>
</dbReference>
<reference evidence="3 4" key="1">
    <citation type="journal article" date="2019" name="Int. J. Syst. Evol. Microbiol.">
        <title>The Global Catalogue of Microorganisms (GCM) 10K type strain sequencing project: providing services to taxonomists for standard genome sequencing and annotation.</title>
        <authorList>
            <consortium name="The Broad Institute Genomics Platform"/>
            <consortium name="The Broad Institute Genome Sequencing Center for Infectious Disease"/>
            <person name="Wu L."/>
            <person name="Ma J."/>
        </authorList>
    </citation>
    <scope>NUCLEOTIDE SEQUENCE [LARGE SCALE GENOMIC DNA]</scope>
    <source>
        <strain evidence="3 4">JCM 8201</strain>
    </source>
</reference>
<evidence type="ECO:0000313" key="4">
    <source>
        <dbReference type="Proteomes" id="UP001501842"/>
    </source>
</evidence>
<dbReference type="PANTHER" id="PTHR11647:SF1">
    <property type="entry name" value="COLLAPSIN RESPONSE MEDIATOR PROTEIN"/>
    <property type="match status" value="1"/>
</dbReference>
<dbReference type="InterPro" id="IPR050378">
    <property type="entry name" value="Metallo-dep_Hydrolases_sf"/>
</dbReference>
<sequence>MAEEKLDLKVINGTVVLGDGKYRLGIGVKDGVIVALAPDELLPDAKEVVDARGNYVIPGVVDSEAHPGCYVPFEYDMRTESKAAACAGITTWGIQAPVTRMGTEPFKEIVGKADVVSFHEAFPSAKRVIEDVSFTDAYLTYMLETDEQANEIPEYVEQHGVTDYKLYLQTRGMKGMSDAEDNNWPSRRAGLGTGIDDGTVFRVMEEAAHYGGMVHIHPENWEIGRIFEERLRKAGRTDFGAWTDRSPDFLEAQHIRAYSYMAQQTPGRVSLYLQHCTTQLSFDEVLKARGEGVDVYAQTGPAWLWAEPEYGWRINVPLRRRENIEALWVALADGIVDVVGSDHVVGWEPATYEEMYNANIWDCRTGFSRVEMLLPVLLSEGVAKGRISIERMVQVVCENPAKTAGLWGKKGSLLPGFDADITIVDAGREVTVGKEHLNTRSGWSIMEGHTFTGWPVKTILRGKVTAEWADDSPGMRPVGEARGLYLPRTPAGSKQAYAVTEPTRVAPSNRWLGTDFTRPGFSKETLKYTAMKGN</sequence>
<dbReference type="InterPro" id="IPR032466">
    <property type="entry name" value="Metal_Hydrolase"/>
</dbReference>
<name>A0ABN3TX55_9ACTN</name>
<dbReference type="PANTHER" id="PTHR11647">
    <property type="entry name" value="HYDRANTOINASE/DIHYDROPYRIMIDINASE FAMILY MEMBER"/>
    <property type="match status" value="1"/>
</dbReference>
<dbReference type="Gene3D" id="3.20.20.140">
    <property type="entry name" value="Metal-dependent hydrolases"/>
    <property type="match status" value="1"/>
</dbReference>
<proteinExistence type="predicted"/>
<evidence type="ECO:0000259" key="2">
    <source>
        <dbReference type="Pfam" id="PF01979"/>
    </source>
</evidence>
<evidence type="ECO:0000313" key="3">
    <source>
        <dbReference type="EMBL" id="GAA2719937.1"/>
    </source>
</evidence>
<feature type="domain" description="Amidohydrolase-related" evidence="2">
    <location>
        <begin position="200"/>
        <end position="464"/>
    </location>
</feature>
<dbReference type="InterPro" id="IPR006680">
    <property type="entry name" value="Amidohydro-rel"/>
</dbReference>
<gene>
    <name evidence="3" type="ORF">GCM10010439_06720</name>
</gene>
<organism evidence="3 4">
    <name type="scientific">Actinocorallia aurantiaca</name>
    <dbReference type="NCBI Taxonomy" id="46204"/>
    <lineage>
        <taxon>Bacteria</taxon>
        <taxon>Bacillati</taxon>
        <taxon>Actinomycetota</taxon>
        <taxon>Actinomycetes</taxon>
        <taxon>Streptosporangiales</taxon>
        <taxon>Thermomonosporaceae</taxon>
        <taxon>Actinocorallia</taxon>
    </lineage>
</organism>
<keyword evidence="4" id="KW-1185">Reference proteome</keyword>
<dbReference type="SUPFAM" id="SSF51556">
    <property type="entry name" value="Metallo-dependent hydrolases"/>
    <property type="match status" value="1"/>
</dbReference>